<dbReference type="FunCoup" id="A0A067N1M0">
    <property type="interactions" value="139"/>
</dbReference>
<dbReference type="STRING" id="930990.A0A067N1M0"/>
<keyword evidence="10 13" id="KW-0472">Membrane</keyword>
<keyword evidence="8" id="KW-0811">Translocation</keyword>
<keyword evidence="15" id="KW-1185">Reference proteome</keyword>
<keyword evidence="4 13" id="KW-0812">Transmembrane</keyword>
<name>A0A067N1M0_BOTB1</name>
<dbReference type="AlphaFoldDB" id="A0A067N1M0"/>
<keyword evidence="9" id="KW-0496">Mitochondrion</keyword>
<keyword evidence="6" id="KW-0653">Protein transport</keyword>
<dbReference type="CDD" id="cd22884">
    <property type="entry name" value="TOM22"/>
    <property type="match status" value="1"/>
</dbReference>
<feature type="compositionally biased region" description="Gly residues" evidence="12">
    <location>
        <begin position="151"/>
        <end position="160"/>
    </location>
</feature>
<reference evidence="15" key="1">
    <citation type="journal article" date="2014" name="Proc. Natl. Acad. Sci. U.S.A.">
        <title>Extensive sampling of basidiomycete genomes demonstrates inadequacy of the white-rot/brown-rot paradigm for wood decay fungi.</title>
        <authorList>
            <person name="Riley R."/>
            <person name="Salamov A.A."/>
            <person name="Brown D.W."/>
            <person name="Nagy L.G."/>
            <person name="Floudas D."/>
            <person name="Held B.W."/>
            <person name="Levasseur A."/>
            <person name="Lombard V."/>
            <person name="Morin E."/>
            <person name="Otillar R."/>
            <person name="Lindquist E.A."/>
            <person name="Sun H."/>
            <person name="LaButti K.M."/>
            <person name="Schmutz J."/>
            <person name="Jabbour D."/>
            <person name="Luo H."/>
            <person name="Baker S.E."/>
            <person name="Pisabarro A.G."/>
            <person name="Walton J.D."/>
            <person name="Blanchette R.A."/>
            <person name="Henrissat B."/>
            <person name="Martin F."/>
            <person name="Cullen D."/>
            <person name="Hibbett D.S."/>
            <person name="Grigoriev I.V."/>
        </authorList>
    </citation>
    <scope>NUCLEOTIDE SEQUENCE [LARGE SCALE GENOMIC DNA]</scope>
    <source>
        <strain evidence="15">FD-172 SS1</strain>
    </source>
</reference>
<dbReference type="EMBL" id="KL198017">
    <property type="protein sequence ID" value="KDQ20815.1"/>
    <property type="molecule type" value="Genomic_DNA"/>
</dbReference>
<dbReference type="PANTHER" id="PTHR12504">
    <property type="entry name" value="MITOCHONDRIAL IMPORT RECEPTOR SUBUNIT TOM22"/>
    <property type="match status" value="1"/>
</dbReference>
<feature type="region of interest" description="Disordered" evidence="12">
    <location>
        <begin position="1"/>
        <end position="44"/>
    </location>
</feature>
<dbReference type="PANTHER" id="PTHR12504:SF0">
    <property type="entry name" value="MITOCHONDRIAL IMPORT RECEPTOR SUBUNIT TOM22 HOMOLOG"/>
    <property type="match status" value="1"/>
</dbReference>
<feature type="transmembrane region" description="Helical" evidence="13">
    <location>
        <begin position="93"/>
        <end position="112"/>
    </location>
</feature>
<protein>
    <submittedName>
        <fullName evidence="14">Uncharacterized protein</fullName>
    </submittedName>
</protein>
<feature type="compositionally biased region" description="Low complexity" evidence="12">
    <location>
        <begin position="17"/>
        <end position="38"/>
    </location>
</feature>
<evidence type="ECO:0000256" key="6">
    <source>
        <dbReference type="ARBA" id="ARBA00022927"/>
    </source>
</evidence>
<organism evidence="14 15">
    <name type="scientific">Botryobasidium botryosum (strain FD-172 SS1)</name>
    <dbReference type="NCBI Taxonomy" id="930990"/>
    <lineage>
        <taxon>Eukaryota</taxon>
        <taxon>Fungi</taxon>
        <taxon>Dikarya</taxon>
        <taxon>Basidiomycota</taxon>
        <taxon>Agaricomycotina</taxon>
        <taxon>Agaricomycetes</taxon>
        <taxon>Cantharellales</taxon>
        <taxon>Botryobasidiaceae</taxon>
        <taxon>Botryobasidium</taxon>
    </lineage>
</organism>
<feature type="compositionally biased region" description="Polar residues" evidence="12">
    <location>
        <begin position="130"/>
        <end position="150"/>
    </location>
</feature>
<accession>A0A067N1M0</accession>
<dbReference type="InParanoid" id="A0A067N1M0"/>
<evidence type="ECO:0000256" key="12">
    <source>
        <dbReference type="SAM" id="MobiDB-lite"/>
    </source>
</evidence>
<comment type="similarity">
    <text evidence="2">Belongs to the Tom22 family.</text>
</comment>
<evidence type="ECO:0000256" key="10">
    <source>
        <dbReference type="ARBA" id="ARBA00023136"/>
    </source>
</evidence>
<evidence type="ECO:0000256" key="4">
    <source>
        <dbReference type="ARBA" id="ARBA00022692"/>
    </source>
</evidence>
<evidence type="ECO:0000256" key="3">
    <source>
        <dbReference type="ARBA" id="ARBA00022448"/>
    </source>
</evidence>
<comment type="subcellular location">
    <subcellularLocation>
        <location evidence="1">Mitochondrion outer membrane</location>
        <topology evidence="1">Single-pass membrane protein</topology>
    </subcellularLocation>
</comment>
<feature type="region of interest" description="Disordered" evidence="12">
    <location>
        <begin position="130"/>
        <end position="160"/>
    </location>
</feature>
<dbReference type="GO" id="GO:0005741">
    <property type="term" value="C:mitochondrial outer membrane"/>
    <property type="evidence" value="ECO:0007669"/>
    <property type="project" value="UniProtKB-SubCell"/>
</dbReference>
<keyword evidence="5" id="KW-1000">Mitochondrion outer membrane</keyword>
<dbReference type="GO" id="GO:0006886">
    <property type="term" value="P:intracellular protein transport"/>
    <property type="evidence" value="ECO:0007669"/>
    <property type="project" value="InterPro"/>
</dbReference>
<keyword evidence="7 13" id="KW-1133">Transmembrane helix</keyword>
<proteinExistence type="inferred from homology"/>
<evidence type="ECO:0000256" key="5">
    <source>
        <dbReference type="ARBA" id="ARBA00022787"/>
    </source>
</evidence>
<gene>
    <name evidence="14" type="ORF">BOTBODRAFT_124660</name>
</gene>
<evidence type="ECO:0000256" key="8">
    <source>
        <dbReference type="ARBA" id="ARBA00023010"/>
    </source>
</evidence>
<keyword evidence="11" id="KW-0675">Receptor</keyword>
<evidence type="ECO:0000313" key="14">
    <source>
        <dbReference type="EMBL" id="KDQ20815.1"/>
    </source>
</evidence>
<dbReference type="Proteomes" id="UP000027195">
    <property type="component" value="Unassembled WGS sequence"/>
</dbReference>
<evidence type="ECO:0000313" key="15">
    <source>
        <dbReference type="Proteomes" id="UP000027195"/>
    </source>
</evidence>
<evidence type="ECO:0000256" key="11">
    <source>
        <dbReference type="ARBA" id="ARBA00023170"/>
    </source>
</evidence>
<evidence type="ECO:0000256" key="2">
    <source>
        <dbReference type="ARBA" id="ARBA00009874"/>
    </source>
</evidence>
<evidence type="ECO:0000256" key="1">
    <source>
        <dbReference type="ARBA" id="ARBA00004572"/>
    </source>
</evidence>
<keyword evidence="3" id="KW-0813">Transport</keyword>
<sequence>MVKVEEVTDARDKHPYAASSNASSFSASTDSLASDASSNVGDDFDDDVQEETFLDRVSALVDIVPPSTRASISSKVSRTVSAVTTTGKVVGNIVWIFTTSALLVGLPLALALEDEAKIVQQEKEIRAQQQGAEQMLSPSSFYPQTGSTPASGGGLVPPGF</sequence>
<dbReference type="OrthoDB" id="10016939at2759"/>
<evidence type="ECO:0000256" key="13">
    <source>
        <dbReference type="SAM" id="Phobius"/>
    </source>
</evidence>
<dbReference type="HOGENOM" id="CLU_094333_0_0_1"/>
<evidence type="ECO:0000256" key="7">
    <source>
        <dbReference type="ARBA" id="ARBA00022989"/>
    </source>
</evidence>
<feature type="compositionally biased region" description="Basic and acidic residues" evidence="12">
    <location>
        <begin position="1"/>
        <end position="15"/>
    </location>
</feature>
<evidence type="ECO:0000256" key="9">
    <source>
        <dbReference type="ARBA" id="ARBA00023128"/>
    </source>
</evidence>
<dbReference type="Pfam" id="PF04281">
    <property type="entry name" value="Tom22"/>
    <property type="match status" value="1"/>
</dbReference>
<dbReference type="InterPro" id="IPR005683">
    <property type="entry name" value="Tom22"/>
</dbReference>